<dbReference type="PANTHER" id="PTHR43308">
    <property type="entry name" value="OUTER MEMBRANE PROTEIN ALPHA-RELATED"/>
    <property type="match status" value="1"/>
</dbReference>
<dbReference type="Pfam" id="PF00395">
    <property type="entry name" value="SLH"/>
    <property type="match status" value="3"/>
</dbReference>
<proteinExistence type="predicted"/>
<reference evidence="2" key="1">
    <citation type="submission" date="2019-08" db="EMBL/GenBank/DDBJ databases">
        <authorList>
            <person name="Kucharzyk K."/>
            <person name="Murdoch R.W."/>
            <person name="Higgins S."/>
            <person name="Loffler F."/>
        </authorList>
    </citation>
    <scope>NUCLEOTIDE SEQUENCE</scope>
</reference>
<feature type="domain" description="SLH" evidence="1">
    <location>
        <begin position="112"/>
        <end position="175"/>
    </location>
</feature>
<protein>
    <recommendedName>
        <fullName evidence="1">SLH domain-containing protein</fullName>
    </recommendedName>
</protein>
<dbReference type="PANTHER" id="PTHR43308:SF5">
    <property type="entry name" value="S-LAYER PROTEIN _ PEPTIDOGLYCAN ENDO-BETA-N-ACETYLGLUCOSAMINIDASE"/>
    <property type="match status" value="1"/>
</dbReference>
<dbReference type="InterPro" id="IPR051465">
    <property type="entry name" value="Cell_Envelope_Struct_Comp"/>
</dbReference>
<organism evidence="2">
    <name type="scientific">bioreactor metagenome</name>
    <dbReference type="NCBI Taxonomy" id="1076179"/>
    <lineage>
        <taxon>unclassified sequences</taxon>
        <taxon>metagenomes</taxon>
        <taxon>ecological metagenomes</taxon>
    </lineage>
</organism>
<dbReference type="AlphaFoldDB" id="A0A645GQM3"/>
<sequence>MTFTYDAAKGTLTAALPISDTNAHRVTVTAKDASGNIGRASCDIAATGGVSQFSDTAGYWAGTYVDWLKTTGITTGFEDGTFRPNQSITRQQFAVMLYRYLGLDGTKYASTTLPFADNGSVGEYAQTAIKTLYSMGILNGSEENGKIYFHPAASLTRAQAATMIGRTQQRGYATAALSFTDAAGIPAYASYYIQTMVAQKVISGYEDGAFRPNQSITRGQMAKILYNLL</sequence>
<evidence type="ECO:0000259" key="1">
    <source>
        <dbReference type="PROSITE" id="PS51272"/>
    </source>
</evidence>
<comment type="caution">
    <text evidence="2">The sequence shown here is derived from an EMBL/GenBank/DDBJ whole genome shotgun (WGS) entry which is preliminary data.</text>
</comment>
<name>A0A645GQM3_9ZZZZ</name>
<accession>A0A645GQM3</accession>
<feature type="domain" description="SLH" evidence="1">
    <location>
        <begin position="176"/>
        <end position="229"/>
    </location>
</feature>
<dbReference type="EMBL" id="VSSQ01075346">
    <property type="protein sequence ID" value="MPN25973.1"/>
    <property type="molecule type" value="Genomic_DNA"/>
</dbReference>
<feature type="domain" description="SLH" evidence="1">
    <location>
        <begin position="48"/>
        <end position="111"/>
    </location>
</feature>
<gene>
    <name evidence="2" type="ORF">SDC9_173395</name>
</gene>
<dbReference type="InterPro" id="IPR001119">
    <property type="entry name" value="SLH_dom"/>
</dbReference>
<dbReference type="PROSITE" id="PS51272">
    <property type="entry name" value="SLH"/>
    <property type="match status" value="3"/>
</dbReference>
<evidence type="ECO:0000313" key="2">
    <source>
        <dbReference type="EMBL" id="MPN25973.1"/>
    </source>
</evidence>